<reference evidence="6" key="1">
    <citation type="journal article" date="2020" name="Stud. Mycol.">
        <title>101 Dothideomycetes genomes: a test case for predicting lifestyles and emergence of pathogens.</title>
        <authorList>
            <person name="Haridas S."/>
            <person name="Albert R."/>
            <person name="Binder M."/>
            <person name="Bloem J."/>
            <person name="Labutti K."/>
            <person name="Salamov A."/>
            <person name="Andreopoulos B."/>
            <person name="Baker S."/>
            <person name="Barry K."/>
            <person name="Bills G."/>
            <person name="Bluhm B."/>
            <person name="Cannon C."/>
            <person name="Castanera R."/>
            <person name="Culley D."/>
            <person name="Daum C."/>
            <person name="Ezra D."/>
            <person name="Gonzalez J."/>
            <person name="Henrissat B."/>
            <person name="Kuo A."/>
            <person name="Liang C."/>
            <person name="Lipzen A."/>
            <person name="Lutzoni F."/>
            <person name="Magnuson J."/>
            <person name="Mondo S."/>
            <person name="Nolan M."/>
            <person name="Ohm R."/>
            <person name="Pangilinan J."/>
            <person name="Park H.-J."/>
            <person name="Ramirez L."/>
            <person name="Alfaro M."/>
            <person name="Sun H."/>
            <person name="Tritt A."/>
            <person name="Yoshinaga Y."/>
            <person name="Zwiers L.-H."/>
            <person name="Turgeon B."/>
            <person name="Goodwin S."/>
            <person name="Spatafora J."/>
            <person name="Crous P."/>
            <person name="Grigoriev I."/>
        </authorList>
    </citation>
    <scope>NUCLEOTIDE SEQUENCE</scope>
    <source>
        <strain evidence="6">CBS 183.55</strain>
    </source>
</reference>
<dbReference type="GO" id="GO:0071944">
    <property type="term" value="C:cell periphery"/>
    <property type="evidence" value="ECO:0007669"/>
    <property type="project" value="UniProtKB-ARBA"/>
</dbReference>
<dbReference type="AlphaFoldDB" id="A0A6A5RCR7"/>
<name>A0A6A5RCR7_9PLEO</name>
<accession>A0A6A5RCR7</accession>
<comment type="subcellular location">
    <subcellularLocation>
        <location evidence="1">Membrane</location>
        <topology evidence="1">Single-pass membrane protein</topology>
    </subcellularLocation>
</comment>
<protein>
    <submittedName>
        <fullName evidence="6">Uncharacterized protein</fullName>
    </submittedName>
</protein>
<evidence type="ECO:0000313" key="7">
    <source>
        <dbReference type="Proteomes" id="UP000800082"/>
    </source>
</evidence>
<sequence>MSSQSLQRDDSCPNGGVFYSCSQGFVGCCLVEACNPGVGCPPDKDRTPSESSSSSASTTISVLTSSATPSSTSASFSTNAASFSIPTSRSSASDLATSISGVIATESPKPSHLDDNSVPTAALVGAVLGGVILIAMIAGLVLYLRHRKRTKVYKAAVYPSPHVGCDMSPQLPGKYIRELESHSYSCIDR</sequence>
<keyword evidence="3 5" id="KW-1133">Transmembrane helix</keyword>
<evidence type="ECO:0000256" key="4">
    <source>
        <dbReference type="ARBA" id="ARBA00023136"/>
    </source>
</evidence>
<keyword evidence="2 5" id="KW-0812">Transmembrane</keyword>
<evidence type="ECO:0000256" key="1">
    <source>
        <dbReference type="ARBA" id="ARBA00004167"/>
    </source>
</evidence>
<evidence type="ECO:0000313" key="6">
    <source>
        <dbReference type="EMBL" id="KAF1925293.1"/>
    </source>
</evidence>
<keyword evidence="4 5" id="KW-0472">Membrane</keyword>
<dbReference type="RefSeq" id="XP_033445545.1">
    <property type="nucleotide sequence ID" value="XM_033588663.1"/>
</dbReference>
<keyword evidence="7" id="KW-1185">Reference proteome</keyword>
<dbReference type="Proteomes" id="UP000800082">
    <property type="component" value="Unassembled WGS sequence"/>
</dbReference>
<dbReference type="OrthoDB" id="3692311at2759"/>
<evidence type="ECO:0000256" key="3">
    <source>
        <dbReference type="ARBA" id="ARBA00022989"/>
    </source>
</evidence>
<gene>
    <name evidence="6" type="ORF">M421DRAFT_258582</name>
</gene>
<dbReference type="CDD" id="cd12087">
    <property type="entry name" value="TM_EGFR-like"/>
    <property type="match status" value="1"/>
</dbReference>
<organism evidence="6 7">
    <name type="scientific">Didymella exigua CBS 183.55</name>
    <dbReference type="NCBI Taxonomy" id="1150837"/>
    <lineage>
        <taxon>Eukaryota</taxon>
        <taxon>Fungi</taxon>
        <taxon>Dikarya</taxon>
        <taxon>Ascomycota</taxon>
        <taxon>Pezizomycotina</taxon>
        <taxon>Dothideomycetes</taxon>
        <taxon>Pleosporomycetidae</taxon>
        <taxon>Pleosporales</taxon>
        <taxon>Pleosporineae</taxon>
        <taxon>Didymellaceae</taxon>
        <taxon>Didymella</taxon>
    </lineage>
</organism>
<dbReference type="InterPro" id="IPR051694">
    <property type="entry name" value="Immunoregulatory_rcpt-like"/>
</dbReference>
<evidence type="ECO:0000256" key="2">
    <source>
        <dbReference type="ARBA" id="ARBA00022692"/>
    </source>
</evidence>
<dbReference type="EMBL" id="ML978985">
    <property type="protein sequence ID" value="KAF1925293.1"/>
    <property type="molecule type" value="Genomic_DNA"/>
</dbReference>
<evidence type="ECO:0000256" key="5">
    <source>
        <dbReference type="SAM" id="Phobius"/>
    </source>
</evidence>
<dbReference type="PANTHER" id="PTHR15549">
    <property type="entry name" value="PAIRED IMMUNOGLOBULIN-LIKE TYPE 2 RECEPTOR"/>
    <property type="match status" value="1"/>
</dbReference>
<dbReference type="GeneID" id="54346310"/>
<feature type="transmembrane region" description="Helical" evidence="5">
    <location>
        <begin position="121"/>
        <end position="144"/>
    </location>
</feature>
<dbReference type="GO" id="GO:0016020">
    <property type="term" value="C:membrane"/>
    <property type="evidence" value="ECO:0007669"/>
    <property type="project" value="UniProtKB-SubCell"/>
</dbReference>
<proteinExistence type="predicted"/>